<feature type="chain" id="PRO_5046355579" evidence="1">
    <location>
        <begin position="28"/>
        <end position="262"/>
    </location>
</feature>
<dbReference type="EMBL" id="JAZHRV010000001">
    <property type="protein sequence ID" value="MEH2553301.1"/>
    <property type="molecule type" value="Genomic_DNA"/>
</dbReference>
<evidence type="ECO:0000256" key="1">
    <source>
        <dbReference type="SAM" id="SignalP"/>
    </source>
</evidence>
<accession>A0ABU8B451</accession>
<evidence type="ECO:0000313" key="2">
    <source>
        <dbReference type="EMBL" id="MEH2553301.1"/>
    </source>
</evidence>
<keyword evidence="1" id="KW-0732">Signal</keyword>
<sequence>MNLNPFRICSALLLAVVALAPTSFASAHDVWLTFSGEATSRRVVVNYGHPDDRPPTMPDKILDLVVIAPAGASSLLSDLTPAQDHGVPVVVSRPFADSGNLLLAARYDNGFWIKMADGPYRNATRRLVPNAADSMWSGKFAKALTGPDAPWQKVIGHDLEIVPLSDPDLAKPGQTLRLKVLFHGKPLSGIDVEQGDGMTAVAEQDIPRFATDADGIASIPIVKAGPHLLVVDHRVTPSETPDHADADLFNATFWFNTAATRP</sequence>
<protein>
    <submittedName>
        <fullName evidence="2">Nickel transport protein</fullName>
    </submittedName>
</protein>
<evidence type="ECO:0000313" key="3">
    <source>
        <dbReference type="Proteomes" id="UP001364224"/>
    </source>
</evidence>
<comment type="caution">
    <text evidence="2">The sequence shown here is derived from an EMBL/GenBank/DDBJ whole genome shotgun (WGS) entry which is preliminary data.</text>
</comment>
<dbReference type="InterPro" id="IPR019613">
    <property type="entry name" value="DUF4198"/>
</dbReference>
<name>A0ABU8B451_9BRAD</name>
<reference evidence="2 3" key="1">
    <citation type="submission" date="2024-02" db="EMBL/GenBank/DDBJ databases">
        <title>Adaptive strategies in a cosmopolitan and abundant soil bacterium.</title>
        <authorList>
            <person name="Carini P."/>
        </authorList>
    </citation>
    <scope>NUCLEOTIDE SEQUENCE [LARGE SCALE GENOMIC DNA]</scope>
    <source>
        <strain evidence="2 3">AZCC 1608</strain>
    </source>
</reference>
<keyword evidence="3" id="KW-1185">Reference proteome</keyword>
<organism evidence="2 3">
    <name type="scientific">Bradyrhizobium algeriense</name>
    <dbReference type="NCBI Taxonomy" id="634784"/>
    <lineage>
        <taxon>Bacteria</taxon>
        <taxon>Pseudomonadati</taxon>
        <taxon>Pseudomonadota</taxon>
        <taxon>Alphaproteobacteria</taxon>
        <taxon>Hyphomicrobiales</taxon>
        <taxon>Nitrobacteraceae</taxon>
        <taxon>Bradyrhizobium</taxon>
    </lineage>
</organism>
<proteinExistence type="predicted"/>
<dbReference type="RefSeq" id="WP_334477747.1">
    <property type="nucleotide sequence ID" value="NZ_JAZHRV010000001.1"/>
</dbReference>
<feature type="signal peptide" evidence="1">
    <location>
        <begin position="1"/>
        <end position="27"/>
    </location>
</feature>
<dbReference type="Proteomes" id="UP001364224">
    <property type="component" value="Unassembled WGS sequence"/>
</dbReference>
<dbReference type="Pfam" id="PF10670">
    <property type="entry name" value="DUF4198"/>
    <property type="match status" value="1"/>
</dbReference>
<gene>
    <name evidence="2" type="ORF">V1286_000830</name>
</gene>